<feature type="transmembrane region" description="Helical" evidence="1">
    <location>
        <begin position="45"/>
        <end position="63"/>
    </location>
</feature>
<dbReference type="Proteomes" id="UP000036027">
    <property type="component" value="Unassembled WGS sequence"/>
</dbReference>
<keyword evidence="1" id="KW-1133">Transmembrane helix</keyword>
<dbReference type="EMBL" id="JTDO01000004">
    <property type="protein sequence ID" value="KLT73393.1"/>
    <property type="molecule type" value="Genomic_DNA"/>
</dbReference>
<keyword evidence="1" id="KW-0812">Transmembrane</keyword>
<keyword evidence="3" id="KW-1185">Reference proteome</keyword>
<dbReference type="PATRIC" id="fig|1470200.3.peg.1824"/>
<evidence type="ECO:0000313" key="2">
    <source>
        <dbReference type="EMBL" id="KLT73393.1"/>
    </source>
</evidence>
<feature type="transmembrane region" description="Helical" evidence="1">
    <location>
        <begin position="70"/>
        <end position="91"/>
    </location>
</feature>
<reference evidence="2 3" key="1">
    <citation type="submission" date="2014-11" db="EMBL/GenBank/DDBJ databases">
        <title>Genome of a novel goose pathogen.</title>
        <authorList>
            <person name="Hansen C.M."/>
            <person name="Hueffer K."/>
            <person name="Choi S.C."/>
        </authorList>
    </citation>
    <scope>NUCLEOTIDE SEQUENCE [LARGE SCALE GENOMIC DNA]</scope>
    <source>
        <strain evidence="2 3">KH1503</strain>
    </source>
</reference>
<organism evidence="2 3">
    <name type="scientific">Neisseria arctica</name>
    <dbReference type="NCBI Taxonomy" id="1470200"/>
    <lineage>
        <taxon>Bacteria</taxon>
        <taxon>Pseudomonadati</taxon>
        <taxon>Pseudomonadota</taxon>
        <taxon>Betaproteobacteria</taxon>
        <taxon>Neisseriales</taxon>
        <taxon>Neisseriaceae</taxon>
        <taxon>Neisseria</taxon>
    </lineage>
</organism>
<accession>A0A0J1C527</accession>
<evidence type="ECO:0000256" key="1">
    <source>
        <dbReference type="SAM" id="Phobius"/>
    </source>
</evidence>
<keyword evidence="1" id="KW-0472">Membrane</keyword>
<dbReference type="AlphaFoldDB" id="A0A0J1C527"/>
<proteinExistence type="predicted"/>
<dbReference type="RefSeq" id="WP_047760630.1">
    <property type="nucleotide sequence ID" value="NZ_CP091510.1"/>
</dbReference>
<evidence type="ECO:0000313" key="3">
    <source>
        <dbReference type="Proteomes" id="UP000036027"/>
    </source>
</evidence>
<dbReference type="OrthoDB" id="8604072at2"/>
<name>A0A0J1C527_9NEIS</name>
<comment type="caution">
    <text evidence="2">The sequence shown here is derived from an EMBL/GenBank/DDBJ whole genome shotgun (WGS) entry which is preliminary data.</text>
</comment>
<protein>
    <submittedName>
        <fullName evidence="2">Membrane protein</fullName>
    </submittedName>
</protein>
<gene>
    <name evidence="2" type="ORF">PL75_03540</name>
</gene>
<sequence length="95" mass="10869">MSKEALGILFLPAGILSMCMAALWQMYIVVTESYPLNRYKEWRLVGVVTALFFSFSIAIYWFCPNARKKGIIFALLGVGGVLMYILAKIWLPWKE</sequence>